<gene>
    <name evidence="2" type="ORF">H6P81_015797</name>
</gene>
<feature type="transmembrane region" description="Helical" evidence="1">
    <location>
        <begin position="101"/>
        <end position="124"/>
    </location>
</feature>
<reference evidence="2 3" key="1">
    <citation type="submission" date="2021-07" db="EMBL/GenBank/DDBJ databases">
        <title>The Aristolochia fimbriata genome: insights into angiosperm evolution, floral development and chemical biosynthesis.</title>
        <authorList>
            <person name="Jiao Y."/>
        </authorList>
    </citation>
    <scope>NUCLEOTIDE SEQUENCE [LARGE SCALE GENOMIC DNA]</scope>
    <source>
        <strain evidence="2">IBCAS-2021</strain>
        <tissue evidence="2">Leaf</tissue>
    </source>
</reference>
<accession>A0AAV7E6L7</accession>
<keyword evidence="1" id="KW-0812">Transmembrane</keyword>
<protein>
    <submittedName>
        <fullName evidence="2">Uncharacterized protein</fullName>
    </submittedName>
</protein>
<comment type="caution">
    <text evidence="2">The sequence shown here is derived from an EMBL/GenBank/DDBJ whole genome shotgun (WGS) entry which is preliminary data.</text>
</comment>
<organism evidence="2 3">
    <name type="scientific">Aristolochia fimbriata</name>
    <name type="common">White veined hardy Dutchman's pipe vine</name>
    <dbReference type="NCBI Taxonomy" id="158543"/>
    <lineage>
        <taxon>Eukaryota</taxon>
        <taxon>Viridiplantae</taxon>
        <taxon>Streptophyta</taxon>
        <taxon>Embryophyta</taxon>
        <taxon>Tracheophyta</taxon>
        <taxon>Spermatophyta</taxon>
        <taxon>Magnoliopsida</taxon>
        <taxon>Magnoliidae</taxon>
        <taxon>Piperales</taxon>
        <taxon>Aristolochiaceae</taxon>
        <taxon>Aristolochia</taxon>
    </lineage>
</organism>
<keyword evidence="1" id="KW-1133">Transmembrane helix</keyword>
<dbReference type="EMBL" id="JAINDJ010000006">
    <property type="protein sequence ID" value="KAG9444457.1"/>
    <property type="molecule type" value="Genomic_DNA"/>
</dbReference>
<evidence type="ECO:0000313" key="2">
    <source>
        <dbReference type="EMBL" id="KAG9444457.1"/>
    </source>
</evidence>
<sequence length="153" mass="16919">MGAHVAEVRGSSHEGNQTYVDRNLEEGGKLLNLALPVNSVARVTVQIFKDPHFRRRSIRTGFVFRLSSTGEILSFSTDITGVEMTAFSQFSLDFPLIVVDLVPIGGINCTVIGFTGVVLTSLLYKIHLRRQGRSVLPSFQLSKLFVCQVPMIH</sequence>
<evidence type="ECO:0000256" key="1">
    <source>
        <dbReference type="SAM" id="Phobius"/>
    </source>
</evidence>
<keyword evidence="3" id="KW-1185">Reference proteome</keyword>
<dbReference type="Proteomes" id="UP000825729">
    <property type="component" value="Unassembled WGS sequence"/>
</dbReference>
<keyword evidence="1" id="KW-0472">Membrane</keyword>
<dbReference type="AlphaFoldDB" id="A0AAV7E6L7"/>
<name>A0AAV7E6L7_ARIFI</name>
<proteinExistence type="predicted"/>
<evidence type="ECO:0000313" key="3">
    <source>
        <dbReference type="Proteomes" id="UP000825729"/>
    </source>
</evidence>